<dbReference type="AlphaFoldDB" id="A0A0A0LLQ0"/>
<reference evidence="1 2" key="1">
    <citation type="journal article" date="2009" name="Nat. Genet.">
        <title>The genome of the cucumber, Cucumis sativus L.</title>
        <authorList>
            <person name="Huang S."/>
            <person name="Li R."/>
            <person name="Zhang Z."/>
            <person name="Li L."/>
            <person name="Gu X."/>
            <person name="Fan W."/>
            <person name="Lucas W.J."/>
            <person name="Wang X."/>
            <person name="Xie B."/>
            <person name="Ni P."/>
            <person name="Ren Y."/>
            <person name="Zhu H."/>
            <person name="Li J."/>
            <person name="Lin K."/>
            <person name="Jin W."/>
            <person name="Fei Z."/>
            <person name="Li G."/>
            <person name="Staub J."/>
            <person name="Kilian A."/>
            <person name="van der Vossen E.A."/>
            <person name="Wu Y."/>
            <person name="Guo J."/>
            <person name="He J."/>
            <person name="Jia Z."/>
            <person name="Ren Y."/>
            <person name="Tian G."/>
            <person name="Lu Y."/>
            <person name="Ruan J."/>
            <person name="Qian W."/>
            <person name="Wang M."/>
            <person name="Huang Q."/>
            <person name="Li B."/>
            <person name="Xuan Z."/>
            <person name="Cao J."/>
            <person name="Asan"/>
            <person name="Wu Z."/>
            <person name="Zhang J."/>
            <person name="Cai Q."/>
            <person name="Bai Y."/>
            <person name="Zhao B."/>
            <person name="Han Y."/>
            <person name="Li Y."/>
            <person name="Li X."/>
            <person name="Wang S."/>
            <person name="Shi Q."/>
            <person name="Liu S."/>
            <person name="Cho W.K."/>
            <person name="Kim J.Y."/>
            <person name="Xu Y."/>
            <person name="Heller-Uszynska K."/>
            <person name="Miao H."/>
            <person name="Cheng Z."/>
            <person name="Zhang S."/>
            <person name="Wu J."/>
            <person name="Yang Y."/>
            <person name="Kang H."/>
            <person name="Li M."/>
            <person name="Liang H."/>
            <person name="Ren X."/>
            <person name="Shi Z."/>
            <person name="Wen M."/>
            <person name="Jian M."/>
            <person name="Yang H."/>
            <person name="Zhang G."/>
            <person name="Yang Z."/>
            <person name="Chen R."/>
            <person name="Liu S."/>
            <person name="Li J."/>
            <person name="Ma L."/>
            <person name="Liu H."/>
            <person name="Zhou Y."/>
            <person name="Zhao J."/>
            <person name="Fang X."/>
            <person name="Li G."/>
            <person name="Fang L."/>
            <person name="Li Y."/>
            <person name="Liu D."/>
            <person name="Zheng H."/>
            <person name="Zhang Y."/>
            <person name="Qin N."/>
            <person name="Li Z."/>
            <person name="Yang G."/>
            <person name="Yang S."/>
            <person name="Bolund L."/>
            <person name="Kristiansen K."/>
            <person name="Zheng H."/>
            <person name="Li S."/>
            <person name="Zhang X."/>
            <person name="Yang H."/>
            <person name="Wang J."/>
            <person name="Sun R."/>
            <person name="Zhang B."/>
            <person name="Jiang S."/>
            <person name="Wang J."/>
            <person name="Du Y."/>
            <person name="Li S."/>
        </authorList>
    </citation>
    <scope>NUCLEOTIDE SEQUENCE [LARGE SCALE GENOMIC DNA]</scope>
    <source>
        <strain evidence="2">cv. 9930</strain>
    </source>
</reference>
<name>A0A0A0LLQ0_CUCSA</name>
<organism evidence="1 2">
    <name type="scientific">Cucumis sativus</name>
    <name type="common">Cucumber</name>
    <dbReference type="NCBI Taxonomy" id="3659"/>
    <lineage>
        <taxon>Eukaryota</taxon>
        <taxon>Viridiplantae</taxon>
        <taxon>Streptophyta</taxon>
        <taxon>Embryophyta</taxon>
        <taxon>Tracheophyta</taxon>
        <taxon>Spermatophyta</taxon>
        <taxon>Magnoliopsida</taxon>
        <taxon>eudicotyledons</taxon>
        <taxon>Gunneridae</taxon>
        <taxon>Pentapetalae</taxon>
        <taxon>rosids</taxon>
        <taxon>fabids</taxon>
        <taxon>Cucurbitales</taxon>
        <taxon>Cucurbitaceae</taxon>
        <taxon>Benincaseae</taxon>
        <taxon>Cucumis</taxon>
    </lineage>
</organism>
<gene>
    <name evidence="1" type="ORF">Csa_2G224270</name>
</gene>
<dbReference type="EMBL" id="CM002923">
    <property type="protein sequence ID" value="KGN61687.1"/>
    <property type="molecule type" value="Genomic_DNA"/>
</dbReference>
<dbReference type="Gramene" id="KGN61687">
    <property type="protein sequence ID" value="KGN61687"/>
    <property type="gene ID" value="Csa_2G224270"/>
</dbReference>
<reference evidence="1 2" key="3">
    <citation type="journal article" date="2010" name="BMC Genomics">
        <title>Transcriptome sequencing and comparative analysis of cucumber flowers with different sex types.</title>
        <authorList>
            <person name="Guo S."/>
            <person name="Zheng Y."/>
            <person name="Joung J.G."/>
            <person name="Liu S."/>
            <person name="Zhang Z."/>
            <person name="Crasta O.R."/>
            <person name="Sobral B.W."/>
            <person name="Xu Y."/>
            <person name="Huang S."/>
            <person name="Fei Z."/>
        </authorList>
    </citation>
    <scope>NUCLEOTIDE SEQUENCE [LARGE SCALE GENOMIC DNA]</scope>
    <source>
        <strain evidence="2">cv. 9930</strain>
    </source>
</reference>
<proteinExistence type="predicted"/>
<reference evidence="1 2" key="2">
    <citation type="journal article" date="2009" name="PLoS ONE">
        <title>An integrated genetic and cytogenetic map of the cucumber genome.</title>
        <authorList>
            <person name="Ren Y."/>
            <person name="Zhang Z."/>
            <person name="Liu J."/>
            <person name="Staub J.E."/>
            <person name="Han Y."/>
            <person name="Cheng Z."/>
            <person name="Li X."/>
            <person name="Lu J."/>
            <person name="Miao H."/>
            <person name="Kang H."/>
            <person name="Xie B."/>
            <person name="Gu X."/>
            <person name="Wang X."/>
            <person name="Du Y."/>
            <person name="Jin W."/>
            <person name="Huang S."/>
        </authorList>
    </citation>
    <scope>NUCLEOTIDE SEQUENCE [LARGE SCALE GENOMIC DNA]</scope>
    <source>
        <strain evidence="2">cv. 9930</strain>
    </source>
</reference>
<protein>
    <submittedName>
        <fullName evidence="1">Uncharacterized protein</fullName>
    </submittedName>
</protein>
<keyword evidence="2" id="KW-1185">Reference proteome</keyword>
<evidence type="ECO:0000313" key="2">
    <source>
        <dbReference type="Proteomes" id="UP000029981"/>
    </source>
</evidence>
<reference evidence="1 2" key="4">
    <citation type="journal article" date="2011" name="BMC Genomics">
        <title>RNA-Seq improves annotation of protein-coding genes in the cucumber genome.</title>
        <authorList>
            <person name="Li Z."/>
            <person name="Zhang Z."/>
            <person name="Yan P."/>
            <person name="Huang S."/>
            <person name="Fei Z."/>
            <person name="Lin K."/>
        </authorList>
    </citation>
    <scope>NUCLEOTIDE SEQUENCE [LARGE SCALE GENOMIC DNA]</scope>
    <source>
        <strain evidence="2">cv. 9930</strain>
    </source>
</reference>
<accession>A0A0A0LLQ0</accession>
<evidence type="ECO:0000313" key="1">
    <source>
        <dbReference type="EMBL" id="KGN61687.1"/>
    </source>
</evidence>
<dbReference type="Proteomes" id="UP000029981">
    <property type="component" value="Chromosome 2"/>
</dbReference>
<sequence length="190" mass="21221">MNLIGKRRVLVELTSEPRESLNVRTILPVSVHIGCSYHFRKAYPERSNSVFLSSPEGLGGKGGRRAAGVDFYDDEKKDKNSREPKFKILKTQTDLCRLDPDRNTTPFTLLLSPLHVIVSRLKKAVPITVKCNLLGLTGKAKTPPHFGYLATECELPFKDSLQSDDCEHVIVDISGHFPTFQGCILMLLLV</sequence>